<dbReference type="InterPro" id="IPR000362">
    <property type="entry name" value="Fumarate_lyase_fam"/>
</dbReference>
<dbReference type="STRING" id="1218598.LEP1GSC060_1251"/>
<dbReference type="SUPFAM" id="SSF48557">
    <property type="entry name" value="L-aspartase-like"/>
    <property type="match status" value="1"/>
</dbReference>
<dbReference type="Gene3D" id="1.20.200.10">
    <property type="entry name" value="Fumarase/aspartase (Central domain)"/>
    <property type="match status" value="1"/>
</dbReference>
<dbReference type="AlphaFoldDB" id="N1WPD4"/>
<dbReference type="GO" id="GO:0005829">
    <property type="term" value="C:cytosol"/>
    <property type="evidence" value="ECO:0007669"/>
    <property type="project" value="TreeGrafter"/>
</dbReference>
<dbReference type="PROSITE" id="PS00163">
    <property type="entry name" value="FUMARATE_LYASES"/>
    <property type="match status" value="1"/>
</dbReference>
<keyword evidence="5 7" id="KW-0028">Amino-acid biosynthesis</keyword>
<dbReference type="FunFam" id="1.20.200.10:FF:000015">
    <property type="entry name" value="argininosuccinate lyase isoform X2"/>
    <property type="match status" value="1"/>
</dbReference>
<evidence type="ECO:0000256" key="7">
    <source>
        <dbReference type="HAMAP-Rule" id="MF_00006"/>
    </source>
</evidence>
<dbReference type="CDD" id="cd01359">
    <property type="entry name" value="Argininosuccinate_lyase"/>
    <property type="match status" value="1"/>
</dbReference>
<comment type="catalytic activity">
    <reaction evidence="1 7">
        <text>2-(N(omega)-L-arginino)succinate = fumarate + L-arginine</text>
        <dbReference type="Rhea" id="RHEA:24020"/>
        <dbReference type="ChEBI" id="CHEBI:29806"/>
        <dbReference type="ChEBI" id="CHEBI:32682"/>
        <dbReference type="ChEBI" id="CHEBI:57472"/>
        <dbReference type="EC" id="4.3.2.1"/>
    </reaction>
</comment>
<dbReference type="Gene3D" id="1.10.275.10">
    <property type="entry name" value="Fumarase/aspartase (N-terminal domain)"/>
    <property type="match status" value="1"/>
</dbReference>
<comment type="similarity">
    <text evidence="7">Belongs to the lyase 1 family. Argininosuccinate lyase subfamily.</text>
</comment>
<feature type="domain" description="Fumarate lyase N-terminal" evidence="8">
    <location>
        <begin position="31"/>
        <end position="325"/>
    </location>
</feature>
<dbReference type="InterPro" id="IPR009049">
    <property type="entry name" value="Argininosuccinate_lyase"/>
</dbReference>
<dbReference type="PANTHER" id="PTHR43814">
    <property type="entry name" value="ARGININOSUCCINATE LYASE"/>
    <property type="match status" value="1"/>
</dbReference>
<evidence type="ECO:0000259" key="8">
    <source>
        <dbReference type="Pfam" id="PF00206"/>
    </source>
</evidence>
<dbReference type="InterPro" id="IPR029419">
    <property type="entry name" value="Arg_succ_lyase_C"/>
</dbReference>
<evidence type="ECO:0000313" key="11">
    <source>
        <dbReference type="Proteomes" id="UP000012313"/>
    </source>
</evidence>
<comment type="pathway">
    <text evidence="2 7">Amino-acid biosynthesis; L-arginine biosynthesis; L-arginine from L-ornithine and carbamoyl phosphate: step 3/3.</text>
</comment>
<dbReference type="NCBIfam" id="TIGR00838">
    <property type="entry name" value="argH"/>
    <property type="match status" value="1"/>
</dbReference>
<evidence type="ECO:0000259" key="9">
    <source>
        <dbReference type="Pfam" id="PF14698"/>
    </source>
</evidence>
<dbReference type="InterPro" id="IPR022761">
    <property type="entry name" value="Fumarate_lyase_N"/>
</dbReference>
<dbReference type="PANTHER" id="PTHR43814:SF1">
    <property type="entry name" value="ARGININOSUCCINATE LYASE"/>
    <property type="match status" value="1"/>
</dbReference>
<dbReference type="UniPathway" id="UPA00068">
    <property type="reaction ID" value="UER00114"/>
</dbReference>
<evidence type="ECO:0000256" key="2">
    <source>
        <dbReference type="ARBA" id="ARBA00004941"/>
    </source>
</evidence>
<keyword evidence="7" id="KW-0963">Cytoplasm</keyword>
<organism evidence="10 11">
    <name type="scientific">Leptospira weilii serovar Ranarum str. ICFT</name>
    <dbReference type="NCBI Taxonomy" id="1218598"/>
    <lineage>
        <taxon>Bacteria</taxon>
        <taxon>Pseudomonadati</taxon>
        <taxon>Spirochaetota</taxon>
        <taxon>Spirochaetia</taxon>
        <taxon>Leptospirales</taxon>
        <taxon>Leptospiraceae</taxon>
        <taxon>Leptospira</taxon>
    </lineage>
</organism>
<evidence type="ECO:0000256" key="5">
    <source>
        <dbReference type="ARBA" id="ARBA00022605"/>
    </source>
</evidence>
<gene>
    <name evidence="7 10" type="primary">argH</name>
    <name evidence="10" type="ORF">LEP1GSC060_1251</name>
</gene>
<feature type="domain" description="Argininosuccinate lyase C-terminal" evidence="9">
    <location>
        <begin position="388"/>
        <end position="453"/>
    </location>
</feature>
<dbReference type="InterPro" id="IPR020557">
    <property type="entry name" value="Fumarate_lyase_CS"/>
</dbReference>
<comment type="subcellular location">
    <subcellularLocation>
        <location evidence="7">Cytoplasm</location>
    </subcellularLocation>
</comment>
<proteinExistence type="inferred from homology"/>
<name>N1WPD4_9LEPT</name>
<comment type="caution">
    <text evidence="10">The sequence shown here is derived from an EMBL/GenBank/DDBJ whole genome shotgun (WGS) entry which is preliminary data.</text>
</comment>
<dbReference type="FunFam" id="1.10.275.10:FF:000002">
    <property type="entry name" value="Argininosuccinate lyase"/>
    <property type="match status" value="1"/>
</dbReference>
<dbReference type="GO" id="GO:0004056">
    <property type="term" value="F:argininosuccinate lyase activity"/>
    <property type="evidence" value="ECO:0007669"/>
    <property type="project" value="UniProtKB-UniRule"/>
</dbReference>
<protein>
    <recommendedName>
        <fullName evidence="3 7">Argininosuccinate lyase</fullName>
        <shortName evidence="7">ASAL</shortName>
        <ecNumber evidence="3 7">4.3.2.1</ecNumber>
    </recommendedName>
    <alternativeName>
        <fullName evidence="7">Arginosuccinase</fullName>
    </alternativeName>
</protein>
<dbReference type="Pfam" id="PF14698">
    <property type="entry name" value="ASL_C2"/>
    <property type="match status" value="1"/>
</dbReference>
<accession>N1WPD4</accession>
<dbReference type="PRINTS" id="PR00149">
    <property type="entry name" value="FUMRATELYASE"/>
</dbReference>
<evidence type="ECO:0000256" key="6">
    <source>
        <dbReference type="ARBA" id="ARBA00023239"/>
    </source>
</evidence>
<evidence type="ECO:0000256" key="4">
    <source>
        <dbReference type="ARBA" id="ARBA00022571"/>
    </source>
</evidence>
<dbReference type="EMBL" id="AOHC02000035">
    <property type="protein sequence ID" value="EMY77683.1"/>
    <property type="molecule type" value="Genomic_DNA"/>
</dbReference>
<dbReference type="EC" id="4.3.2.1" evidence="3 7"/>
<dbReference type="Gene3D" id="1.10.40.30">
    <property type="entry name" value="Fumarase/aspartase (C-terminal domain)"/>
    <property type="match status" value="1"/>
</dbReference>
<keyword evidence="4 7" id="KW-0055">Arginine biosynthesis</keyword>
<dbReference type="HAMAP" id="MF_00006">
    <property type="entry name" value="Arg_succ_lyase"/>
    <property type="match status" value="1"/>
</dbReference>
<evidence type="ECO:0000313" key="10">
    <source>
        <dbReference type="EMBL" id="EMY77683.1"/>
    </source>
</evidence>
<dbReference type="GO" id="GO:0042450">
    <property type="term" value="P:L-arginine biosynthetic process via ornithine"/>
    <property type="evidence" value="ECO:0007669"/>
    <property type="project" value="UniProtKB-UniRule"/>
</dbReference>
<keyword evidence="6 7" id="KW-0456">Lyase</keyword>
<dbReference type="InterPro" id="IPR024083">
    <property type="entry name" value="Fumarase/histidase_N"/>
</dbReference>
<dbReference type="Proteomes" id="UP000012313">
    <property type="component" value="Unassembled WGS sequence"/>
</dbReference>
<dbReference type="FunFam" id="1.10.40.30:FF:000001">
    <property type="entry name" value="Argininosuccinate lyase"/>
    <property type="match status" value="1"/>
</dbReference>
<reference evidence="10" key="1">
    <citation type="submission" date="2013-03" db="EMBL/GenBank/DDBJ databases">
        <authorList>
            <person name="Harkins D.M."/>
            <person name="Durkin A.S."/>
            <person name="Brinkac L.M."/>
            <person name="Haft D.H."/>
            <person name="Selengut J.D."/>
            <person name="Sanka R."/>
            <person name="DePew J."/>
            <person name="Purushe J."/>
            <person name="Hartskeerl R.A."/>
            <person name="Ahmed A."/>
            <person name="van der Linden H."/>
            <person name="Goris M.G.A."/>
            <person name="Vinetz J.M."/>
            <person name="Sutton G.G."/>
            <person name="Nierman W.C."/>
            <person name="Fouts D.E."/>
        </authorList>
    </citation>
    <scope>NUCLEOTIDE SEQUENCE [LARGE SCALE GENOMIC DNA]</scope>
    <source>
        <strain evidence="10">ICFT</strain>
    </source>
</reference>
<dbReference type="Pfam" id="PF00206">
    <property type="entry name" value="Lyase_1"/>
    <property type="match status" value="1"/>
</dbReference>
<dbReference type="PRINTS" id="PR00145">
    <property type="entry name" value="ARGSUCLYASE"/>
</dbReference>
<evidence type="ECO:0000256" key="3">
    <source>
        <dbReference type="ARBA" id="ARBA00012338"/>
    </source>
</evidence>
<evidence type="ECO:0000256" key="1">
    <source>
        <dbReference type="ARBA" id="ARBA00000985"/>
    </source>
</evidence>
<keyword evidence="11" id="KW-1185">Reference proteome</keyword>
<dbReference type="InterPro" id="IPR008948">
    <property type="entry name" value="L-Aspartase-like"/>
</dbReference>
<sequence>MVWKKSIGKKNKKIIWQRIVMTEKEKKLWGGRFQEKAASILERIGESVSFDHKLYKEDIQGSIAHAKMLKQIGILNEEELSKIESSLAQIRKELEEGKLEFKSELEDIHMHIEFRLTELIGETGKKLHTARSRNDQVAQDVRLYILNQGKEILRSVVNLRFSLFEKAKRSVDVIIPGYTHLQVAQPIRASQYLLSWFWALERDQEFFRFALKASDELALGGGAMAGVNYPTDREFLKKELGLSKVSPNSMDGVSSRDHILEFLFACTQLMIHASRICEDIILYSSQEFGILKLPDSLTTGSSIMPQKKNPDIAELIRGKAGRVIGNLNHLLVMLKGLPSTYNRDLQEDKLALFDSIETVQISLEGIREMIEGWVWVPEKAESSLKNGFATATDLADFLVGEKKIPFRTAHELVGTLVGVCVEQKKTLFDLPESDRISISEHFTGKEYEDAVSLSLSADKKISYGGTSKKRQEEQLKIALESLKEVETLFL</sequence>